<feature type="transmembrane region" description="Helical" evidence="1">
    <location>
        <begin position="12"/>
        <end position="32"/>
    </location>
</feature>
<evidence type="ECO:0000313" key="3">
    <source>
        <dbReference type="Proteomes" id="UP001143747"/>
    </source>
</evidence>
<sequence length="208" mass="21899">MNPSREDAVTGADIVIGIIAIIGLLIVVHYLLGSPLTSNHDGGIIPNFIESSADKLVPKGDIYGFADNGGPYEGVTVAEGPTHPEKMGAVSLPLRLMGGETGGINMETADIRISTEGHIEGLRYSGNMPLERPNWTVASRSHVNAGEQADNDLIIEPGEIFTILVYPAEGLSPGTEFSIQIQNGKGGPSTITRKVPGTIKTVMDLNAL</sequence>
<keyword evidence="1" id="KW-0472">Membrane</keyword>
<gene>
    <name evidence="2" type="ORF">L0665_07820</name>
</gene>
<dbReference type="AlphaFoldDB" id="A0A9Q4KUT1"/>
<evidence type="ECO:0000256" key="1">
    <source>
        <dbReference type="SAM" id="Phobius"/>
    </source>
</evidence>
<keyword evidence="3" id="KW-1185">Reference proteome</keyword>
<keyword evidence="1" id="KW-0812">Transmembrane</keyword>
<dbReference type="RefSeq" id="WP_274925139.1">
    <property type="nucleotide sequence ID" value="NZ_JAKELO010000002.1"/>
</dbReference>
<comment type="caution">
    <text evidence="2">The sequence shown here is derived from an EMBL/GenBank/DDBJ whole genome shotgun (WGS) entry which is preliminary data.</text>
</comment>
<accession>A0A9Q4KUT1</accession>
<reference evidence="2" key="1">
    <citation type="submission" date="2022-01" db="EMBL/GenBank/DDBJ databases">
        <title>Draft genome of Methanogenium marinum DSM 15558.</title>
        <authorList>
            <person name="Chen S.-C."/>
            <person name="You Y.-T."/>
        </authorList>
    </citation>
    <scope>NUCLEOTIDE SEQUENCE</scope>
    <source>
        <strain evidence="2">DSM 15558</strain>
    </source>
</reference>
<dbReference type="EMBL" id="JAKELO010000002">
    <property type="protein sequence ID" value="MDE4908512.1"/>
    <property type="molecule type" value="Genomic_DNA"/>
</dbReference>
<name>A0A9Q4KUT1_9EURY</name>
<organism evidence="2 3">
    <name type="scientific">Methanogenium marinum</name>
    <dbReference type="NCBI Taxonomy" id="348610"/>
    <lineage>
        <taxon>Archaea</taxon>
        <taxon>Methanobacteriati</taxon>
        <taxon>Methanobacteriota</taxon>
        <taxon>Stenosarchaea group</taxon>
        <taxon>Methanomicrobia</taxon>
        <taxon>Methanomicrobiales</taxon>
        <taxon>Methanomicrobiaceae</taxon>
        <taxon>Methanogenium</taxon>
    </lineage>
</organism>
<proteinExistence type="predicted"/>
<keyword evidence="1" id="KW-1133">Transmembrane helix</keyword>
<evidence type="ECO:0000313" key="2">
    <source>
        <dbReference type="EMBL" id="MDE4908512.1"/>
    </source>
</evidence>
<dbReference type="Proteomes" id="UP001143747">
    <property type="component" value="Unassembled WGS sequence"/>
</dbReference>
<protein>
    <submittedName>
        <fullName evidence="2">Uncharacterized protein</fullName>
    </submittedName>
</protein>